<feature type="region of interest" description="Disordered" evidence="1">
    <location>
        <begin position="340"/>
        <end position="403"/>
    </location>
</feature>
<feature type="region of interest" description="Disordered" evidence="1">
    <location>
        <begin position="1"/>
        <end position="43"/>
    </location>
</feature>
<dbReference type="AlphaFoldDB" id="A0A8H5GWK2"/>
<evidence type="ECO:0008006" key="4">
    <source>
        <dbReference type="Google" id="ProtNLM"/>
    </source>
</evidence>
<feature type="compositionally biased region" description="Acidic residues" evidence="1">
    <location>
        <begin position="241"/>
        <end position="255"/>
    </location>
</feature>
<evidence type="ECO:0000313" key="2">
    <source>
        <dbReference type="EMBL" id="KAF5372388.1"/>
    </source>
</evidence>
<dbReference type="EMBL" id="JAACJP010000043">
    <property type="protein sequence ID" value="KAF5372388.1"/>
    <property type="molecule type" value="Genomic_DNA"/>
</dbReference>
<feature type="compositionally biased region" description="Acidic residues" evidence="1">
    <location>
        <begin position="184"/>
        <end position="201"/>
    </location>
</feature>
<comment type="caution">
    <text evidence="2">The sequence shown here is derived from an EMBL/GenBank/DDBJ whole genome shotgun (WGS) entry which is preliminary data.</text>
</comment>
<feature type="region of interest" description="Disordered" evidence="1">
    <location>
        <begin position="184"/>
        <end position="263"/>
    </location>
</feature>
<organism evidence="2 3">
    <name type="scientific">Tricholomella constricta</name>
    <dbReference type="NCBI Taxonomy" id="117010"/>
    <lineage>
        <taxon>Eukaryota</taxon>
        <taxon>Fungi</taxon>
        <taxon>Dikarya</taxon>
        <taxon>Basidiomycota</taxon>
        <taxon>Agaricomycotina</taxon>
        <taxon>Agaricomycetes</taxon>
        <taxon>Agaricomycetidae</taxon>
        <taxon>Agaricales</taxon>
        <taxon>Tricholomatineae</taxon>
        <taxon>Lyophyllaceae</taxon>
        <taxon>Tricholomella</taxon>
    </lineage>
</organism>
<proteinExistence type="predicted"/>
<evidence type="ECO:0000313" key="3">
    <source>
        <dbReference type="Proteomes" id="UP000565441"/>
    </source>
</evidence>
<evidence type="ECO:0000256" key="1">
    <source>
        <dbReference type="SAM" id="MobiDB-lite"/>
    </source>
</evidence>
<reference evidence="2 3" key="1">
    <citation type="journal article" date="2020" name="ISME J.">
        <title>Uncovering the hidden diversity of litter-decomposition mechanisms in mushroom-forming fungi.</title>
        <authorList>
            <person name="Floudas D."/>
            <person name="Bentzer J."/>
            <person name="Ahren D."/>
            <person name="Johansson T."/>
            <person name="Persson P."/>
            <person name="Tunlid A."/>
        </authorList>
    </citation>
    <scope>NUCLEOTIDE SEQUENCE [LARGE SCALE GENOMIC DNA]</scope>
    <source>
        <strain evidence="2 3">CBS 661.87</strain>
    </source>
</reference>
<accession>A0A8H5GWK2</accession>
<gene>
    <name evidence="2" type="ORF">D9615_009291</name>
</gene>
<dbReference type="OrthoDB" id="3133596at2759"/>
<sequence length="512" mass="57765">MVDRRRAAASTSKQKDTPAPSTPPSRSKPKAKRGLSTPARRVRTYPSITTTTKQRLHALDSGRCLITSENMPTASQQAVHIVARKTPTKMVKKLEMMWDISPLNLDSTKNIVTLRADWRLSYDHGDWAFVPTARTLQRILKHKTTSYAKPYPGFDRNKLQHYVFVPLPSLRRHYILRQVTEFNEDQDDWSEGEEHDDDDDDSGGHEVDVEDNGDEQGEEGEEEGGEEREGSGDVQGHGVDVEDNGDEQGEEEGGEEREGSGDVRDMVDIEDGNATLHITPFSGFPLLEHHSHPYFVIFSALPKLREHMLRLRPEDNELLEYMTKIEAIWISRLLKPLSSSTLGKRNRRDDPPPPADDDDSHNDKHMTRAAMKHPNLGLAGTDRTKTRGKGKGKGKARETKRTETVLALPQESPYRTPSLTSQPSTTKAVDQVFLFDDPSAVAAWAAAAAVAGPPEFADEVVISSDEEPARPPIQEWSRWHVPYKQPKQRARFCSSDWPMYLYSFPLWMPCKE</sequence>
<dbReference type="Proteomes" id="UP000565441">
    <property type="component" value="Unassembled WGS sequence"/>
</dbReference>
<protein>
    <recommendedName>
        <fullName evidence="4">HNH nuclease domain-containing protein</fullName>
    </recommendedName>
</protein>
<keyword evidence="3" id="KW-1185">Reference proteome</keyword>
<feature type="compositionally biased region" description="Acidic residues" evidence="1">
    <location>
        <begin position="208"/>
        <end position="226"/>
    </location>
</feature>
<name>A0A8H5GWK2_9AGAR</name>